<dbReference type="CDD" id="cd16014">
    <property type="entry name" value="PLC"/>
    <property type="match status" value="1"/>
</dbReference>
<keyword evidence="1" id="KW-0378">Hydrolase</keyword>
<keyword evidence="4" id="KW-1185">Reference proteome</keyword>
<dbReference type="Pfam" id="PF04185">
    <property type="entry name" value="Phosphoesterase"/>
    <property type="match status" value="1"/>
</dbReference>
<dbReference type="PANTHER" id="PTHR31956">
    <property type="entry name" value="NON-SPECIFIC PHOSPHOLIPASE C4-RELATED"/>
    <property type="match status" value="1"/>
</dbReference>
<dbReference type="GO" id="GO:0042578">
    <property type="term" value="F:phosphoric ester hydrolase activity"/>
    <property type="evidence" value="ECO:0007669"/>
    <property type="project" value="UniProtKB-ARBA"/>
</dbReference>
<evidence type="ECO:0000313" key="4">
    <source>
        <dbReference type="Proteomes" id="UP001296104"/>
    </source>
</evidence>
<dbReference type="Proteomes" id="UP001296104">
    <property type="component" value="Unassembled WGS sequence"/>
</dbReference>
<protein>
    <submittedName>
        <fullName evidence="3">Non-hemolytic phospholipase C</fullName>
    </submittedName>
</protein>
<dbReference type="AlphaFoldDB" id="A0AAI8Z2X2"/>
<evidence type="ECO:0000256" key="2">
    <source>
        <dbReference type="SAM" id="SignalP"/>
    </source>
</evidence>
<gene>
    <name evidence="3" type="ORF">LECACI_7A006601</name>
</gene>
<organism evidence="3 4">
    <name type="scientific">Lecanosticta acicola</name>
    <dbReference type="NCBI Taxonomy" id="111012"/>
    <lineage>
        <taxon>Eukaryota</taxon>
        <taxon>Fungi</taxon>
        <taxon>Dikarya</taxon>
        <taxon>Ascomycota</taxon>
        <taxon>Pezizomycotina</taxon>
        <taxon>Dothideomycetes</taxon>
        <taxon>Dothideomycetidae</taxon>
        <taxon>Mycosphaerellales</taxon>
        <taxon>Mycosphaerellaceae</taxon>
        <taxon>Lecanosticta</taxon>
    </lineage>
</organism>
<comment type="caution">
    <text evidence="3">The sequence shown here is derived from an EMBL/GenBank/DDBJ whole genome shotgun (WGS) entry which is preliminary data.</text>
</comment>
<proteinExistence type="predicted"/>
<sequence>MARTATGSILLTLLIFSVISCMVFPMSPLTKTSLAALTLASTACAGSIADIEHVVLLMQENRAFDHYFGTLAGVRNFNDPNVKVNGDTPVWAQNVGNLTTKATSLLPWYLNYMGGSSYESTQCMEAGSNGWSANHAALNGDANNNWPVGNTPWSWAHFERRDIPNHFAIAEGFTVGDMYMESVIASTNPNRVSWVSGTINVQPGSPASPDAGGVYIDNNETPGCEGDHLNCYPLKWKTTPEYLQDMNVTWQVYQDSDNFDDNPLAWFQQYQKASNSSQLAKRGLAYNGLEKFYEDAAAGKLPQVSYIVGPAELSEHQPYQPRDGAWLQQKIVDVVTQSPSYKNTVLMISYDESGGWGDHVVPIHSPNGTAGEWMQDPYGQYGYTYSGPGFRLPFYIISPWTRGGSVYVEPADHSSQILFLEKWLAAKGKNFTSAEMNPWRRRNMADLTNAFDFEHPDYSIPQMPNASYPSTDSKGNWNGYSVCQATYGDNPRPVVPYGAQNESTALATEQGFKSMRGNPTEGRYLTFEMNGYALTHNANGSLTASPSTAKHDSKTQRFILLQGSASTSSFAIISAVDGRAINSAGDGFRNSGGSWQGKYFRGGDEAAAVESYTIRDLGMGRGYSIQNCNGEYLSVDLEGRVQSRRAAGAFGIFSVSYDS</sequence>
<evidence type="ECO:0000313" key="3">
    <source>
        <dbReference type="EMBL" id="CAK4031443.1"/>
    </source>
</evidence>
<evidence type="ECO:0000256" key="1">
    <source>
        <dbReference type="ARBA" id="ARBA00022801"/>
    </source>
</evidence>
<dbReference type="PANTHER" id="PTHR31956:SF1">
    <property type="entry name" value="NON-SPECIFIC PHOSPHOLIPASE C1"/>
    <property type="match status" value="1"/>
</dbReference>
<dbReference type="InterPro" id="IPR007312">
    <property type="entry name" value="Phosphoesterase"/>
</dbReference>
<keyword evidence="2" id="KW-0732">Signal</keyword>
<dbReference type="Gene3D" id="3.40.720.10">
    <property type="entry name" value="Alkaline Phosphatase, subunit A"/>
    <property type="match status" value="2"/>
</dbReference>
<dbReference type="EMBL" id="CAVMBE010000048">
    <property type="protein sequence ID" value="CAK4031443.1"/>
    <property type="molecule type" value="Genomic_DNA"/>
</dbReference>
<dbReference type="PROSITE" id="PS51257">
    <property type="entry name" value="PROKAR_LIPOPROTEIN"/>
    <property type="match status" value="1"/>
</dbReference>
<feature type="chain" id="PRO_5042503314" evidence="2">
    <location>
        <begin position="22"/>
        <end position="659"/>
    </location>
</feature>
<dbReference type="InterPro" id="IPR017850">
    <property type="entry name" value="Alkaline_phosphatase_core_sf"/>
</dbReference>
<name>A0AAI8Z2X2_9PEZI</name>
<feature type="signal peptide" evidence="2">
    <location>
        <begin position="1"/>
        <end position="21"/>
    </location>
</feature>
<reference evidence="3" key="1">
    <citation type="submission" date="2023-11" db="EMBL/GenBank/DDBJ databases">
        <authorList>
            <person name="Alioto T."/>
            <person name="Alioto T."/>
            <person name="Gomez Garrido J."/>
        </authorList>
    </citation>
    <scope>NUCLEOTIDE SEQUENCE</scope>
</reference>
<accession>A0AAI8Z2X2</accession>